<evidence type="ECO:0000313" key="2">
    <source>
        <dbReference type="EMBL" id="ROQ20642.1"/>
    </source>
</evidence>
<comment type="caution">
    <text evidence="2">The sequence shown here is derived from an EMBL/GenBank/DDBJ whole genome shotgun (WGS) entry which is preliminary data.</text>
</comment>
<dbReference type="Proteomes" id="UP000273643">
    <property type="component" value="Unassembled WGS sequence"/>
</dbReference>
<dbReference type="SUPFAM" id="SSF54909">
    <property type="entry name" value="Dimeric alpha+beta barrel"/>
    <property type="match status" value="1"/>
</dbReference>
<keyword evidence="3" id="KW-1185">Reference proteome</keyword>
<sequence>MIYVLVERHIADGMESTYEMAARKALKSAYQAEGFLSGETLRDLQRPNHHYLLSKWRSLHDWKRWYYSDERHEVMNQLNPTLADFEKITLLDKNPV</sequence>
<accession>A0A3N1NP85</accession>
<protein>
    <submittedName>
        <fullName evidence="2">Heme-degrading monooxygenase HmoA</fullName>
    </submittedName>
</protein>
<evidence type="ECO:0000313" key="3">
    <source>
        <dbReference type="Proteomes" id="UP000273643"/>
    </source>
</evidence>
<dbReference type="Pfam" id="PF03992">
    <property type="entry name" value="ABM"/>
    <property type="match status" value="1"/>
</dbReference>
<proteinExistence type="predicted"/>
<evidence type="ECO:0000259" key="1">
    <source>
        <dbReference type="PROSITE" id="PS51725"/>
    </source>
</evidence>
<dbReference type="Gene3D" id="3.30.70.100">
    <property type="match status" value="1"/>
</dbReference>
<name>A0A3N1NP85_9GAMM</name>
<dbReference type="InterPro" id="IPR011008">
    <property type="entry name" value="Dimeric_a/b-barrel"/>
</dbReference>
<dbReference type="InterPro" id="IPR007138">
    <property type="entry name" value="ABM_dom"/>
</dbReference>
<organism evidence="2 3">
    <name type="scientific">Marinimicrobium koreense</name>
    <dbReference type="NCBI Taxonomy" id="306545"/>
    <lineage>
        <taxon>Bacteria</taxon>
        <taxon>Pseudomonadati</taxon>
        <taxon>Pseudomonadota</taxon>
        <taxon>Gammaproteobacteria</taxon>
        <taxon>Cellvibrionales</taxon>
        <taxon>Cellvibrionaceae</taxon>
        <taxon>Marinimicrobium</taxon>
    </lineage>
</organism>
<dbReference type="RefSeq" id="WP_123637756.1">
    <property type="nucleotide sequence ID" value="NZ_JBHYFO010000013.1"/>
</dbReference>
<dbReference type="EMBL" id="RJUK01000001">
    <property type="protein sequence ID" value="ROQ20642.1"/>
    <property type="molecule type" value="Genomic_DNA"/>
</dbReference>
<keyword evidence="2" id="KW-0560">Oxidoreductase</keyword>
<reference evidence="2 3" key="1">
    <citation type="submission" date="2018-11" db="EMBL/GenBank/DDBJ databases">
        <title>Genomic Encyclopedia of Type Strains, Phase IV (KMG-IV): sequencing the most valuable type-strain genomes for metagenomic binning, comparative biology and taxonomic classification.</title>
        <authorList>
            <person name="Goeker M."/>
        </authorList>
    </citation>
    <scope>NUCLEOTIDE SEQUENCE [LARGE SCALE GENOMIC DNA]</scope>
    <source>
        <strain evidence="2 3">DSM 16974</strain>
    </source>
</reference>
<feature type="domain" description="ABM" evidence="1">
    <location>
        <begin position="2"/>
        <end position="90"/>
    </location>
</feature>
<gene>
    <name evidence="2" type="ORF">EDC38_1255</name>
</gene>
<dbReference type="OrthoDB" id="4463721at2"/>
<dbReference type="PROSITE" id="PS51725">
    <property type="entry name" value="ABM"/>
    <property type="match status" value="1"/>
</dbReference>
<dbReference type="GO" id="GO:0004497">
    <property type="term" value="F:monooxygenase activity"/>
    <property type="evidence" value="ECO:0007669"/>
    <property type="project" value="UniProtKB-KW"/>
</dbReference>
<keyword evidence="2" id="KW-0503">Monooxygenase</keyword>
<dbReference type="AlphaFoldDB" id="A0A3N1NP85"/>